<organism evidence="1 2">
    <name type="scientific">Phenylobacterium ferrooxidans</name>
    <dbReference type="NCBI Taxonomy" id="2982689"/>
    <lineage>
        <taxon>Bacteria</taxon>
        <taxon>Pseudomonadati</taxon>
        <taxon>Pseudomonadota</taxon>
        <taxon>Alphaproteobacteria</taxon>
        <taxon>Caulobacterales</taxon>
        <taxon>Caulobacteraceae</taxon>
        <taxon>Phenylobacterium</taxon>
    </lineage>
</organism>
<evidence type="ECO:0000313" key="2">
    <source>
        <dbReference type="Proteomes" id="UP001598130"/>
    </source>
</evidence>
<proteinExistence type="predicted"/>
<keyword evidence="2" id="KW-1185">Reference proteome</keyword>
<protein>
    <submittedName>
        <fullName evidence="1">Uncharacterized protein</fullName>
    </submittedName>
</protein>
<comment type="caution">
    <text evidence="1">The sequence shown here is derived from an EMBL/GenBank/DDBJ whole genome shotgun (WGS) entry which is preliminary data.</text>
</comment>
<name>A0ABW6CPG6_9CAUL</name>
<dbReference type="EMBL" id="JAOTJD010000002">
    <property type="protein sequence ID" value="MFD3262723.1"/>
    <property type="molecule type" value="Genomic_DNA"/>
</dbReference>
<reference evidence="1 2" key="1">
    <citation type="submission" date="2022-09" db="EMBL/GenBank/DDBJ databases">
        <title>New species of Phenylobacterium.</title>
        <authorList>
            <person name="Mieszkin S."/>
        </authorList>
    </citation>
    <scope>NUCLEOTIDE SEQUENCE [LARGE SCALE GENOMIC DNA]</scope>
    <source>
        <strain evidence="1 2">HK31-G</strain>
    </source>
</reference>
<accession>A0ABW6CPG6</accession>
<dbReference type="Proteomes" id="UP001598130">
    <property type="component" value="Unassembled WGS sequence"/>
</dbReference>
<dbReference type="RefSeq" id="WP_377367115.1">
    <property type="nucleotide sequence ID" value="NZ_JAOTJD010000002.1"/>
</dbReference>
<gene>
    <name evidence="1" type="ORF">OCL97_01960</name>
</gene>
<sequence>MQLVCTPFGADYVALQAVLAALRDAATHFTKDPYFYGGRPH</sequence>
<evidence type="ECO:0000313" key="1">
    <source>
        <dbReference type="EMBL" id="MFD3262723.1"/>
    </source>
</evidence>